<protein>
    <submittedName>
        <fullName evidence="2">Uncharacterized protein</fullName>
    </submittedName>
</protein>
<evidence type="ECO:0000256" key="1">
    <source>
        <dbReference type="SAM" id="Phobius"/>
    </source>
</evidence>
<evidence type="ECO:0000313" key="3">
    <source>
        <dbReference type="Proteomes" id="UP000323876"/>
    </source>
</evidence>
<proteinExistence type="predicted"/>
<sequence>MTVINHRPTRIAGVEPVTAMLAVATCLALTIGVAALTQSVVATVAAGVSIVAGLALVLAILPSKA</sequence>
<dbReference type="OrthoDB" id="4564169at2"/>
<evidence type="ECO:0000313" key="2">
    <source>
        <dbReference type="EMBL" id="KAA8877388.1"/>
    </source>
</evidence>
<keyword evidence="1" id="KW-0812">Transmembrane</keyword>
<keyword evidence="1" id="KW-0472">Membrane</keyword>
<dbReference type="AlphaFoldDB" id="A0A5N0DK30"/>
<reference evidence="2 3" key="1">
    <citation type="submission" date="2019-09" db="EMBL/GenBank/DDBJ databases">
        <authorList>
            <person name="Wang X."/>
        </authorList>
    </citation>
    <scope>NUCLEOTIDE SEQUENCE [LARGE SCALE GENOMIC DNA]</scope>
    <source>
        <strain evidence="2 3">CICC 11023</strain>
    </source>
</reference>
<dbReference type="EMBL" id="VXLC01000049">
    <property type="protein sequence ID" value="KAA8877388.1"/>
    <property type="molecule type" value="Genomic_DNA"/>
</dbReference>
<organism evidence="2 3">
    <name type="scientific">Nocardia colli</name>
    <dbReference type="NCBI Taxonomy" id="2545717"/>
    <lineage>
        <taxon>Bacteria</taxon>
        <taxon>Bacillati</taxon>
        <taxon>Actinomycetota</taxon>
        <taxon>Actinomycetes</taxon>
        <taxon>Mycobacteriales</taxon>
        <taxon>Nocardiaceae</taxon>
        <taxon>Nocardia</taxon>
    </lineage>
</organism>
<feature type="transmembrane region" description="Helical" evidence="1">
    <location>
        <begin position="40"/>
        <end position="61"/>
    </location>
</feature>
<dbReference type="Proteomes" id="UP000323876">
    <property type="component" value="Unassembled WGS sequence"/>
</dbReference>
<accession>A0A5N0DK30</accession>
<comment type="caution">
    <text evidence="2">The sequence shown here is derived from an EMBL/GenBank/DDBJ whole genome shotgun (WGS) entry which is preliminary data.</text>
</comment>
<name>A0A5N0DK30_9NOCA</name>
<keyword evidence="1" id="KW-1133">Transmembrane helix</keyword>
<dbReference type="RefSeq" id="WP_150408267.1">
    <property type="nucleotide sequence ID" value="NZ_VXLC01000049.1"/>
</dbReference>
<gene>
    <name evidence="2" type="ORF">F3087_44585</name>
</gene>
<keyword evidence="3" id="KW-1185">Reference proteome</keyword>
<feature type="transmembrane region" description="Helical" evidence="1">
    <location>
        <begin position="12"/>
        <end position="34"/>
    </location>
</feature>